<organism evidence="2">
    <name type="scientific">Vibrio parahaemolyticus</name>
    <dbReference type="NCBI Taxonomy" id="670"/>
    <lineage>
        <taxon>Bacteria</taxon>
        <taxon>Pseudomonadati</taxon>
        <taxon>Pseudomonadota</taxon>
        <taxon>Gammaproteobacteria</taxon>
        <taxon>Vibrionales</taxon>
        <taxon>Vibrionaceae</taxon>
        <taxon>Vibrio</taxon>
    </lineage>
</organism>
<dbReference type="NCBIfam" id="NF007985">
    <property type="entry name" value="PRK10713.1"/>
    <property type="match status" value="1"/>
</dbReference>
<dbReference type="InterPro" id="IPR036010">
    <property type="entry name" value="2Fe-2S_ferredoxin-like_sf"/>
</dbReference>
<dbReference type="PROSITE" id="PS00197">
    <property type="entry name" value="2FE2S_FER_1"/>
    <property type="match status" value="1"/>
</dbReference>
<dbReference type="PROSITE" id="PS51085">
    <property type="entry name" value="2FE2S_FER_2"/>
    <property type="match status" value="1"/>
</dbReference>
<dbReference type="CDD" id="cd00207">
    <property type="entry name" value="fer2"/>
    <property type="match status" value="1"/>
</dbReference>
<accession>A0A0C5HCW5</accession>
<dbReference type="GO" id="GO:0051537">
    <property type="term" value="F:2 iron, 2 sulfur cluster binding"/>
    <property type="evidence" value="ECO:0007669"/>
    <property type="project" value="InterPro"/>
</dbReference>
<dbReference type="SUPFAM" id="SSF54292">
    <property type="entry name" value="2Fe-2S ferredoxin-like"/>
    <property type="match status" value="1"/>
</dbReference>
<keyword evidence="2" id="KW-0614">Plasmid</keyword>
<feature type="domain" description="2Fe-2S ferredoxin-type" evidence="1">
    <location>
        <begin position="36"/>
        <end position="116"/>
    </location>
</feature>
<dbReference type="Gene3D" id="3.10.20.30">
    <property type="match status" value="1"/>
</dbReference>
<dbReference type="AlphaFoldDB" id="A0A0C5HCW5"/>
<evidence type="ECO:0000259" key="1">
    <source>
        <dbReference type="PROSITE" id="PS51085"/>
    </source>
</evidence>
<protein>
    <submittedName>
        <fullName evidence="2">Ferredoxin</fullName>
    </submittedName>
</protein>
<reference evidence="2" key="1">
    <citation type="journal article" date="2015" name="Antimicrob. Agents Chemother.">
        <title>Complete nucleotide sequence of a conjugative plasmid carrying bla(PER-1).</title>
        <authorList>
            <person name="Li R."/>
            <person name="Wong M.H."/>
            <person name="Zhou Y."/>
            <person name="Chan E.W."/>
            <person name="Chen S."/>
        </authorList>
    </citation>
    <scope>NUCLEOTIDE SEQUENCE</scope>
    <source>
        <strain evidence="2">V36</strain>
        <plasmid evidence="2">pVPH1</plasmid>
    </source>
</reference>
<proteinExistence type="predicted"/>
<name>A0A0C5HCW5_VIBPH</name>
<dbReference type="Pfam" id="PF00111">
    <property type="entry name" value="Fer2"/>
    <property type="match status" value="1"/>
</dbReference>
<sequence>MPLVLEYVSWTSQINSKITSINHPGGACSPAGSHAPQIRSMTMHVNLPASTSTLLVQLERKGIAIESQCRNGYCGACRCKLVRGNISYRAEPIAYLNDGEILPCCATATSDVTVDI</sequence>
<evidence type="ECO:0000313" key="2">
    <source>
        <dbReference type="EMBL" id="AJP18281.1"/>
    </source>
</evidence>
<gene>
    <name evidence="2" type="ORF">pVPH1_0109</name>
</gene>
<geneLocation type="plasmid" evidence="2">
    <name>pVPH1</name>
</geneLocation>
<dbReference type="EMBL" id="KP688397">
    <property type="protein sequence ID" value="AJP18281.1"/>
    <property type="molecule type" value="Genomic_DNA"/>
</dbReference>
<dbReference type="InterPro" id="IPR001041">
    <property type="entry name" value="2Fe-2S_ferredoxin-type"/>
</dbReference>
<dbReference type="InterPro" id="IPR006058">
    <property type="entry name" value="2Fe2S_fd_BS"/>
</dbReference>
<dbReference type="InterPro" id="IPR012675">
    <property type="entry name" value="Beta-grasp_dom_sf"/>
</dbReference>